<dbReference type="Proteomes" id="UP001183388">
    <property type="component" value="Unassembled WGS sequence"/>
</dbReference>
<sequence length="100" mass="11126">MGQGDLDVTYQDMHNAADHLHNAKDELLTKVQQLHTFVQDLVQDGYVTSRSSGAFDEQYTTFTNGARQTFEALQGLGDFLNGAADGFSDLDRQLEEGLRE</sequence>
<name>A0ABU2LGJ0_9ACTN</name>
<proteinExistence type="predicted"/>
<evidence type="ECO:0000313" key="2">
    <source>
        <dbReference type="Proteomes" id="UP001183388"/>
    </source>
</evidence>
<dbReference type="InterPro" id="IPR010310">
    <property type="entry name" value="T7SS_ESAT-6-like"/>
</dbReference>
<dbReference type="Pfam" id="PF06013">
    <property type="entry name" value="WXG100"/>
    <property type="match status" value="1"/>
</dbReference>
<protein>
    <submittedName>
        <fullName evidence="1">WXG100 family type VII secretion target</fullName>
    </submittedName>
</protein>
<dbReference type="Gene3D" id="1.10.287.1060">
    <property type="entry name" value="ESAT-6-like"/>
    <property type="match status" value="1"/>
</dbReference>
<reference evidence="2" key="1">
    <citation type="submission" date="2023-07" db="EMBL/GenBank/DDBJ databases">
        <title>30 novel species of actinomycetes from the DSMZ collection.</title>
        <authorList>
            <person name="Nouioui I."/>
        </authorList>
    </citation>
    <scope>NUCLEOTIDE SEQUENCE [LARGE SCALE GENOMIC DNA]</scope>
    <source>
        <strain evidence="2">DSM 44917</strain>
    </source>
</reference>
<dbReference type="SUPFAM" id="SSF140453">
    <property type="entry name" value="EsxAB dimer-like"/>
    <property type="match status" value="1"/>
</dbReference>
<dbReference type="EMBL" id="JAVREN010000066">
    <property type="protein sequence ID" value="MDT0310357.1"/>
    <property type="molecule type" value="Genomic_DNA"/>
</dbReference>
<evidence type="ECO:0000313" key="1">
    <source>
        <dbReference type="EMBL" id="MDT0310357.1"/>
    </source>
</evidence>
<keyword evidence="2" id="KW-1185">Reference proteome</keyword>
<organism evidence="1 2">
    <name type="scientific">Streptomyces boetiae</name>
    <dbReference type="NCBI Taxonomy" id="3075541"/>
    <lineage>
        <taxon>Bacteria</taxon>
        <taxon>Bacillati</taxon>
        <taxon>Actinomycetota</taxon>
        <taxon>Actinomycetes</taxon>
        <taxon>Kitasatosporales</taxon>
        <taxon>Streptomycetaceae</taxon>
        <taxon>Streptomyces</taxon>
    </lineage>
</organism>
<comment type="caution">
    <text evidence="1">The sequence shown here is derived from an EMBL/GenBank/DDBJ whole genome shotgun (WGS) entry which is preliminary data.</text>
</comment>
<accession>A0ABU2LGJ0</accession>
<gene>
    <name evidence="1" type="ORF">RM780_25905</name>
</gene>
<dbReference type="InterPro" id="IPR036689">
    <property type="entry name" value="ESAT-6-like_sf"/>
</dbReference>
<dbReference type="RefSeq" id="WP_311633332.1">
    <property type="nucleotide sequence ID" value="NZ_JAVREN010000066.1"/>
</dbReference>